<keyword evidence="5" id="KW-0732">Signal</keyword>
<dbReference type="Proteomes" id="UP000230066">
    <property type="component" value="Unassembled WGS sequence"/>
</dbReference>
<dbReference type="PRINTS" id="PR00252">
    <property type="entry name" value="NRIONCHANNEL"/>
</dbReference>
<keyword evidence="8" id="KW-0675">Receptor</keyword>
<protein>
    <submittedName>
        <fullName evidence="8">Acetylcholine receptor subunit alpha-type acr-16</fullName>
    </submittedName>
</protein>
<keyword evidence="3 5" id="KW-1133">Transmembrane helix</keyword>
<feature type="transmembrane region" description="Helical" evidence="5">
    <location>
        <begin position="322"/>
        <end position="346"/>
    </location>
</feature>
<feature type="transmembrane region" description="Helical" evidence="5">
    <location>
        <begin position="434"/>
        <end position="456"/>
    </location>
</feature>
<dbReference type="SUPFAM" id="SSF90112">
    <property type="entry name" value="Neurotransmitter-gated ion-channel transmembrane pore"/>
    <property type="match status" value="1"/>
</dbReference>
<feature type="domain" description="Neurotransmitter-gated ion-channel transmembrane" evidence="7">
    <location>
        <begin position="268"/>
        <end position="353"/>
    </location>
</feature>
<dbReference type="InterPro" id="IPR006202">
    <property type="entry name" value="Neur_chan_lig-bd"/>
</dbReference>
<comment type="subcellular location">
    <subcellularLocation>
        <location evidence="1">Membrane</location>
        <topology evidence="1">Multi-pass membrane protein</topology>
    </subcellularLocation>
</comment>
<feature type="transmembrane region" description="Helical" evidence="5">
    <location>
        <begin position="263"/>
        <end position="286"/>
    </location>
</feature>
<keyword evidence="4 5" id="KW-0472">Membrane</keyword>
<keyword evidence="5" id="KW-0407">Ion channel</keyword>
<accession>A0A2H1CFL3</accession>
<dbReference type="PANTHER" id="PTHR18945">
    <property type="entry name" value="NEUROTRANSMITTER GATED ION CHANNEL"/>
    <property type="match status" value="1"/>
</dbReference>
<keyword evidence="5" id="KW-0406">Ion transport</keyword>
<dbReference type="Pfam" id="PF02932">
    <property type="entry name" value="Neur_chan_memb"/>
    <property type="match status" value="1"/>
</dbReference>
<dbReference type="InterPro" id="IPR036734">
    <property type="entry name" value="Neur_chan_lig-bd_sf"/>
</dbReference>
<dbReference type="GO" id="GO:0005230">
    <property type="term" value="F:extracellular ligand-gated monoatomic ion channel activity"/>
    <property type="evidence" value="ECO:0007669"/>
    <property type="project" value="InterPro"/>
</dbReference>
<evidence type="ECO:0000256" key="4">
    <source>
        <dbReference type="ARBA" id="ARBA00023136"/>
    </source>
</evidence>
<feature type="signal peptide" evidence="5">
    <location>
        <begin position="1"/>
        <end position="20"/>
    </location>
</feature>
<organism evidence="8 9">
    <name type="scientific">Fasciola hepatica</name>
    <name type="common">Liver fluke</name>
    <dbReference type="NCBI Taxonomy" id="6192"/>
    <lineage>
        <taxon>Eukaryota</taxon>
        <taxon>Metazoa</taxon>
        <taxon>Spiralia</taxon>
        <taxon>Lophotrochozoa</taxon>
        <taxon>Platyhelminthes</taxon>
        <taxon>Trematoda</taxon>
        <taxon>Digenea</taxon>
        <taxon>Plagiorchiida</taxon>
        <taxon>Echinostomata</taxon>
        <taxon>Echinostomatoidea</taxon>
        <taxon>Fasciolidae</taxon>
        <taxon>Fasciola</taxon>
    </lineage>
</organism>
<dbReference type="AlphaFoldDB" id="A0A2H1CFL3"/>
<evidence type="ECO:0000259" key="6">
    <source>
        <dbReference type="Pfam" id="PF02931"/>
    </source>
</evidence>
<feature type="chain" id="PRO_5035543664" evidence="5">
    <location>
        <begin position="21"/>
        <end position="462"/>
    </location>
</feature>
<keyword evidence="5" id="KW-0813">Transport</keyword>
<evidence type="ECO:0000256" key="5">
    <source>
        <dbReference type="RuleBase" id="RU000687"/>
    </source>
</evidence>
<keyword evidence="9" id="KW-1185">Reference proteome</keyword>
<dbReference type="InterPro" id="IPR006029">
    <property type="entry name" value="Neurotrans-gated_channel_TM"/>
</dbReference>
<gene>
    <name evidence="8" type="ORF">D915_004181</name>
</gene>
<dbReference type="InterPro" id="IPR018000">
    <property type="entry name" value="Neurotransmitter_ion_chnl_CS"/>
</dbReference>
<dbReference type="EMBL" id="JXXN02001315">
    <property type="protein sequence ID" value="THD25043.1"/>
    <property type="molecule type" value="Genomic_DNA"/>
</dbReference>
<feature type="domain" description="Neurotransmitter-gated ion-channel ligand-binding" evidence="6">
    <location>
        <begin position="124"/>
        <end position="260"/>
    </location>
</feature>
<feature type="domain" description="Neurotransmitter-gated ion-channel ligand-binding" evidence="6">
    <location>
        <begin position="29"/>
        <end position="87"/>
    </location>
</feature>
<comment type="similarity">
    <text evidence="5">Belongs to the ligand-gated ion channel (TC 1.A.9) family.</text>
</comment>
<dbReference type="InterPro" id="IPR006201">
    <property type="entry name" value="Neur_channel"/>
</dbReference>
<evidence type="ECO:0000256" key="1">
    <source>
        <dbReference type="ARBA" id="ARBA00004141"/>
    </source>
</evidence>
<dbReference type="PROSITE" id="PS00236">
    <property type="entry name" value="NEUROTR_ION_CHANNEL"/>
    <property type="match status" value="1"/>
</dbReference>
<reference evidence="8" key="1">
    <citation type="submission" date="2019-03" db="EMBL/GenBank/DDBJ databases">
        <title>Improved annotation for the trematode Fasciola hepatica.</title>
        <authorList>
            <person name="Choi Y.-J."/>
            <person name="Martin J."/>
            <person name="Mitreva M."/>
        </authorList>
    </citation>
    <scope>NUCLEOTIDE SEQUENCE [LARGE SCALE GENOMIC DNA]</scope>
</reference>
<dbReference type="Gene3D" id="1.20.58.390">
    <property type="entry name" value="Neurotransmitter-gated ion-channel transmembrane domain"/>
    <property type="match status" value="1"/>
</dbReference>
<dbReference type="GO" id="GO:0016020">
    <property type="term" value="C:membrane"/>
    <property type="evidence" value="ECO:0007669"/>
    <property type="project" value="UniProtKB-SubCell"/>
</dbReference>
<keyword evidence="2 5" id="KW-0812">Transmembrane</keyword>
<dbReference type="CDD" id="cd19051">
    <property type="entry name" value="LGIC_TM_cation"/>
    <property type="match status" value="1"/>
</dbReference>
<evidence type="ECO:0000256" key="3">
    <source>
        <dbReference type="ARBA" id="ARBA00022989"/>
    </source>
</evidence>
<dbReference type="InterPro" id="IPR038050">
    <property type="entry name" value="Neuro_actylchol_rec"/>
</dbReference>
<evidence type="ECO:0000313" key="8">
    <source>
        <dbReference type="EMBL" id="THD25043.1"/>
    </source>
</evidence>
<dbReference type="Gene3D" id="2.70.170.10">
    <property type="entry name" value="Neurotransmitter-gated ion-channel ligand-binding domain"/>
    <property type="match status" value="1"/>
</dbReference>
<dbReference type="GO" id="GO:0004888">
    <property type="term" value="F:transmembrane signaling receptor activity"/>
    <property type="evidence" value="ECO:0007669"/>
    <property type="project" value="InterPro"/>
</dbReference>
<feature type="transmembrane region" description="Helical" evidence="5">
    <location>
        <begin position="293"/>
        <end position="310"/>
    </location>
</feature>
<dbReference type="InterPro" id="IPR036719">
    <property type="entry name" value="Neuro-gated_channel_TM_sf"/>
</dbReference>
<evidence type="ECO:0000259" key="7">
    <source>
        <dbReference type="Pfam" id="PF02932"/>
    </source>
</evidence>
<sequence>MHAYFAGTVLFLLVFIVCDARQWTVRERVRYLLADYDPIGRPVQNATSAIQASMDVVLQQVVDLDEKNQVLLTSLLVQLRWYDEILAQRMQSLRTLIRRDQEPTDHSDSKGEHIFPDVEQIGFVLPSDRIWTPDLYVYNNAADGNKGMLKVEESRLRVSEQGEVTWNLPVTVQSLCNVDVLYFPFDHQICDIRMGSWMYDKAQFELHLASRSTDQNAMLTGIMENVELGIMEVKFLVHDRINMDKMKFSQVTLRIHIKRRALFYGYTVIAPSILLCVLTMFSFWLPSGNAKKIDIGLTVFLFLYFLQVLIAENTPESNSTPLIGTFLTVVMTLNSLSLISATWVLYLHVQSKQDPCPAPPSVLWIIASRILGPITRTIYSPKQERLYSELHSDKDTSNVAETRDSNDRTEHNAKELSNIQVVHWLYIATVADRLLFGVYLIATFSCVFIFLIYAPISYDVKI</sequence>
<evidence type="ECO:0000313" key="9">
    <source>
        <dbReference type="Proteomes" id="UP000230066"/>
    </source>
</evidence>
<dbReference type="SUPFAM" id="SSF63712">
    <property type="entry name" value="Nicotinic receptor ligand binding domain-like"/>
    <property type="match status" value="1"/>
</dbReference>
<comment type="caution">
    <text evidence="8">The sequence shown here is derived from an EMBL/GenBank/DDBJ whole genome shotgun (WGS) entry which is preliminary data.</text>
</comment>
<proteinExistence type="inferred from homology"/>
<dbReference type="Pfam" id="PF02931">
    <property type="entry name" value="Neur_chan_LBD"/>
    <property type="match status" value="2"/>
</dbReference>
<evidence type="ECO:0000256" key="2">
    <source>
        <dbReference type="ARBA" id="ARBA00022692"/>
    </source>
</evidence>
<name>A0A2H1CFL3_FASHE</name>